<proteinExistence type="inferred from homology"/>
<dbReference type="Pfam" id="PF00205">
    <property type="entry name" value="TPP_enzyme_M"/>
    <property type="match status" value="1"/>
</dbReference>
<dbReference type="PANTHER" id="PTHR18968:SF13">
    <property type="entry name" value="ACETOLACTATE SYNTHASE CATALYTIC SUBUNIT, MITOCHONDRIAL"/>
    <property type="match status" value="1"/>
</dbReference>
<sequence>DPQSVKKAIKMLMSSKKPILHVGQGVLYAEATDELVEFAELTQVPVMTTLAGKSAFPENHPLSLGTSGYTGTGMVKHFLPKADLIFGLGCSFSKSVMSTRIPSGKIMIQNSIDEYDINKDYAIDQAIVGDAKLVLKQLIDQAKTQLDIEPRNNPSSKIQQVKEQWLSEWMPKLTSDEVPINPYRLIWDLMQTVDKEQTIITHDSGNPRDQMVPFYETVTPRSYIGWGKSTQLGYGLGLIMGAKLAAPEKLAINVMGDAAFGMAGMDFETAVRERIPILTIILNNSALGGYEHHLPTATEKYGTKFLSGDYTKVAEGLGGYSEKVEAPDDIIPSIKRAQKETEAGRPALLEVITREEGAFSRGY</sequence>
<dbReference type="Gene3D" id="3.40.50.1220">
    <property type="entry name" value="TPP-binding domain"/>
    <property type="match status" value="1"/>
</dbReference>
<gene>
    <name evidence="6" type="ORF">METZ01_LOCUS253420</name>
</gene>
<evidence type="ECO:0000259" key="5">
    <source>
        <dbReference type="Pfam" id="PF02775"/>
    </source>
</evidence>
<dbReference type="GO" id="GO:0009097">
    <property type="term" value="P:isoleucine biosynthetic process"/>
    <property type="evidence" value="ECO:0007669"/>
    <property type="project" value="TreeGrafter"/>
</dbReference>
<evidence type="ECO:0000256" key="2">
    <source>
        <dbReference type="ARBA" id="ARBA00007812"/>
    </source>
</evidence>
<feature type="non-terminal residue" evidence="6">
    <location>
        <position position="1"/>
    </location>
</feature>
<feature type="domain" description="Thiamine pyrophosphate enzyme central" evidence="4">
    <location>
        <begin position="5"/>
        <end position="138"/>
    </location>
</feature>
<evidence type="ECO:0000256" key="3">
    <source>
        <dbReference type="ARBA" id="ARBA00023052"/>
    </source>
</evidence>
<dbReference type="EMBL" id="UINC01068166">
    <property type="protein sequence ID" value="SVC00566.1"/>
    <property type="molecule type" value="Genomic_DNA"/>
</dbReference>
<protein>
    <recommendedName>
        <fullName evidence="7">Thiamine pyrophosphate enzyme TPP-binding domain-containing protein</fullName>
    </recommendedName>
</protein>
<dbReference type="InterPro" id="IPR045229">
    <property type="entry name" value="TPP_enz"/>
</dbReference>
<dbReference type="InterPro" id="IPR000399">
    <property type="entry name" value="TPP-bd_CS"/>
</dbReference>
<feature type="domain" description="Thiamine pyrophosphate enzyme TPP-binding" evidence="5">
    <location>
        <begin position="203"/>
        <end position="351"/>
    </location>
</feature>
<dbReference type="CDD" id="cd02004">
    <property type="entry name" value="TPP_BZL_OCoD_HPCL"/>
    <property type="match status" value="1"/>
</dbReference>
<reference evidence="6" key="1">
    <citation type="submission" date="2018-05" db="EMBL/GenBank/DDBJ databases">
        <authorList>
            <person name="Lanie J.A."/>
            <person name="Ng W.-L."/>
            <person name="Kazmierczak K.M."/>
            <person name="Andrzejewski T.M."/>
            <person name="Davidsen T.M."/>
            <person name="Wayne K.J."/>
            <person name="Tettelin H."/>
            <person name="Glass J.I."/>
            <person name="Rusch D."/>
            <person name="Podicherti R."/>
            <person name="Tsui H.-C.T."/>
            <person name="Winkler M.E."/>
        </authorList>
    </citation>
    <scope>NUCLEOTIDE SEQUENCE</scope>
</reference>
<dbReference type="Pfam" id="PF02775">
    <property type="entry name" value="TPP_enzyme_C"/>
    <property type="match status" value="1"/>
</dbReference>
<dbReference type="InterPro" id="IPR029061">
    <property type="entry name" value="THDP-binding"/>
</dbReference>
<organism evidence="6">
    <name type="scientific">marine metagenome</name>
    <dbReference type="NCBI Taxonomy" id="408172"/>
    <lineage>
        <taxon>unclassified sequences</taxon>
        <taxon>metagenomes</taxon>
        <taxon>ecological metagenomes</taxon>
    </lineage>
</organism>
<dbReference type="GO" id="GO:0030976">
    <property type="term" value="F:thiamine pyrophosphate binding"/>
    <property type="evidence" value="ECO:0007669"/>
    <property type="project" value="InterPro"/>
</dbReference>
<evidence type="ECO:0000313" key="6">
    <source>
        <dbReference type="EMBL" id="SVC00566.1"/>
    </source>
</evidence>
<dbReference type="SUPFAM" id="SSF52518">
    <property type="entry name" value="Thiamin diphosphate-binding fold (THDP-binding)"/>
    <property type="match status" value="1"/>
</dbReference>
<comment type="similarity">
    <text evidence="2">Belongs to the TPP enzyme family.</text>
</comment>
<dbReference type="InterPro" id="IPR011766">
    <property type="entry name" value="TPP_enzyme_TPP-bd"/>
</dbReference>
<dbReference type="GO" id="GO:0009099">
    <property type="term" value="P:L-valine biosynthetic process"/>
    <property type="evidence" value="ECO:0007669"/>
    <property type="project" value="TreeGrafter"/>
</dbReference>
<dbReference type="AlphaFoldDB" id="A0A382ILT1"/>
<evidence type="ECO:0008006" key="7">
    <source>
        <dbReference type="Google" id="ProtNLM"/>
    </source>
</evidence>
<dbReference type="PANTHER" id="PTHR18968">
    <property type="entry name" value="THIAMINE PYROPHOSPHATE ENZYMES"/>
    <property type="match status" value="1"/>
</dbReference>
<dbReference type="GO" id="GO:0005948">
    <property type="term" value="C:acetolactate synthase complex"/>
    <property type="evidence" value="ECO:0007669"/>
    <property type="project" value="TreeGrafter"/>
</dbReference>
<evidence type="ECO:0000256" key="1">
    <source>
        <dbReference type="ARBA" id="ARBA00001964"/>
    </source>
</evidence>
<accession>A0A382ILT1</accession>
<dbReference type="GO" id="GO:0050660">
    <property type="term" value="F:flavin adenine dinucleotide binding"/>
    <property type="evidence" value="ECO:0007669"/>
    <property type="project" value="TreeGrafter"/>
</dbReference>
<dbReference type="InterPro" id="IPR012000">
    <property type="entry name" value="Thiamin_PyroP_enz_cen_dom"/>
</dbReference>
<dbReference type="InterPro" id="IPR029035">
    <property type="entry name" value="DHS-like_NAD/FAD-binding_dom"/>
</dbReference>
<dbReference type="Gene3D" id="3.40.50.970">
    <property type="match status" value="1"/>
</dbReference>
<dbReference type="GO" id="GO:0000287">
    <property type="term" value="F:magnesium ion binding"/>
    <property type="evidence" value="ECO:0007669"/>
    <property type="project" value="InterPro"/>
</dbReference>
<keyword evidence="3" id="KW-0786">Thiamine pyrophosphate</keyword>
<dbReference type="GO" id="GO:0003984">
    <property type="term" value="F:acetolactate synthase activity"/>
    <property type="evidence" value="ECO:0007669"/>
    <property type="project" value="TreeGrafter"/>
</dbReference>
<dbReference type="PROSITE" id="PS00187">
    <property type="entry name" value="TPP_ENZYMES"/>
    <property type="match status" value="1"/>
</dbReference>
<comment type="cofactor">
    <cofactor evidence="1">
        <name>thiamine diphosphate</name>
        <dbReference type="ChEBI" id="CHEBI:58937"/>
    </cofactor>
</comment>
<evidence type="ECO:0000259" key="4">
    <source>
        <dbReference type="Pfam" id="PF00205"/>
    </source>
</evidence>
<dbReference type="SUPFAM" id="SSF52467">
    <property type="entry name" value="DHS-like NAD/FAD-binding domain"/>
    <property type="match status" value="1"/>
</dbReference>
<name>A0A382ILT1_9ZZZZ</name>